<dbReference type="Pfam" id="PF01547">
    <property type="entry name" value="SBP_bac_1"/>
    <property type="match status" value="1"/>
</dbReference>
<dbReference type="RefSeq" id="WP_073006479.1">
    <property type="nucleotide sequence ID" value="NZ_FQZO01000003.1"/>
</dbReference>
<evidence type="ECO:0000313" key="1">
    <source>
        <dbReference type="EMBL" id="SHJ12759.1"/>
    </source>
</evidence>
<evidence type="ECO:0000313" key="2">
    <source>
        <dbReference type="Proteomes" id="UP000184080"/>
    </source>
</evidence>
<dbReference type="AlphaFoldDB" id="A0A1M6GS73"/>
<name>A0A1M6GS73_9CLOT</name>
<dbReference type="Gene3D" id="3.40.190.10">
    <property type="entry name" value="Periplasmic binding protein-like II"/>
    <property type="match status" value="1"/>
</dbReference>
<dbReference type="InterPro" id="IPR050490">
    <property type="entry name" value="Bact_solute-bd_prot1"/>
</dbReference>
<reference evidence="1 2" key="1">
    <citation type="submission" date="2016-11" db="EMBL/GenBank/DDBJ databases">
        <authorList>
            <person name="Jaros S."/>
            <person name="Januszkiewicz K."/>
            <person name="Wedrychowicz H."/>
        </authorList>
    </citation>
    <scope>NUCLEOTIDE SEQUENCE [LARGE SCALE GENOMIC DNA]</scope>
    <source>
        <strain evidence="1 2">DSM 21864</strain>
    </source>
</reference>
<proteinExistence type="predicted"/>
<dbReference type="CDD" id="cd14748">
    <property type="entry name" value="PBP2_UgpB"/>
    <property type="match status" value="1"/>
</dbReference>
<organism evidence="1 2">
    <name type="scientific">Clostridium amylolyticum</name>
    <dbReference type="NCBI Taxonomy" id="1121298"/>
    <lineage>
        <taxon>Bacteria</taxon>
        <taxon>Bacillati</taxon>
        <taxon>Bacillota</taxon>
        <taxon>Clostridia</taxon>
        <taxon>Eubacteriales</taxon>
        <taxon>Clostridiaceae</taxon>
        <taxon>Clostridium</taxon>
    </lineage>
</organism>
<dbReference type="EMBL" id="FQZO01000003">
    <property type="protein sequence ID" value="SHJ12759.1"/>
    <property type="molecule type" value="Genomic_DNA"/>
</dbReference>
<dbReference type="OrthoDB" id="9795467at2"/>
<keyword evidence="1" id="KW-0762">Sugar transport</keyword>
<dbReference type="SUPFAM" id="SSF53850">
    <property type="entry name" value="Periplasmic binding protein-like II"/>
    <property type="match status" value="1"/>
</dbReference>
<dbReference type="InterPro" id="IPR006059">
    <property type="entry name" value="SBP"/>
</dbReference>
<accession>A0A1M6GS73</accession>
<dbReference type="PROSITE" id="PS51257">
    <property type="entry name" value="PROKAR_LIPOPROTEIN"/>
    <property type="match status" value="1"/>
</dbReference>
<dbReference type="PANTHER" id="PTHR43649:SF12">
    <property type="entry name" value="DIACETYLCHITOBIOSE BINDING PROTEIN DASA"/>
    <property type="match status" value="1"/>
</dbReference>
<dbReference type="PANTHER" id="PTHR43649">
    <property type="entry name" value="ARABINOSE-BINDING PROTEIN-RELATED"/>
    <property type="match status" value="1"/>
</dbReference>
<protein>
    <submittedName>
        <fullName evidence="1">Multiple sugar transport system substrate-binding protein</fullName>
    </submittedName>
</protein>
<dbReference type="Proteomes" id="UP000184080">
    <property type="component" value="Unassembled WGS sequence"/>
</dbReference>
<gene>
    <name evidence="1" type="ORF">SAMN05444401_2222</name>
</gene>
<dbReference type="STRING" id="1121298.SAMN05444401_2222"/>
<sequence length="422" mass="46630">MRGRKLTILLLTTVLLGGVVSGCGKKDNSPAAGGGDKKVTITYWQHSSQARDKMMQDLAKEFMDKNKNITIKTEFIPEDSYSTKLISSLATDAAPDVMQVESGMIPRLAKSGSIQPLDEKVLSTDKVASEFIPATVDGLKYNGKYYGLPTDTQTIVLYWNKDLAKSAGLDAEKGPKTWDELRDWAKKLTKTEGGKMSQSGWGEKGYNPEVQALVNQYGGKMVDENGKYVFADDAKAVEAIQFMVDVYKKDKVYDTQFMKNWAGFRQGKVAIMLGHPAMLGNLKQTAPNVKLGMSLIPAKDGKNTTIVTSWAYVASKKANSEAATKWIEFLTSKDVQKKWTKQTGELPARKELLTDSELTSDPQTKLLLSSLTDSKVGYLQMGILNKIWSEGFEKMILTDAPVKDTLKAMQDSLNQEVSKDLK</sequence>
<keyword evidence="1" id="KW-0813">Transport</keyword>
<keyword evidence="2" id="KW-1185">Reference proteome</keyword>